<dbReference type="InterPro" id="IPR006102">
    <property type="entry name" value="Ig-like_GH2"/>
</dbReference>
<evidence type="ECO:0000259" key="6">
    <source>
        <dbReference type="Pfam" id="PF22666"/>
    </source>
</evidence>
<dbReference type="Pfam" id="PF18368">
    <property type="entry name" value="Ig_GlcNase"/>
    <property type="match status" value="1"/>
</dbReference>
<proteinExistence type="inferred from homology"/>
<dbReference type="GO" id="GO:0005975">
    <property type="term" value="P:carbohydrate metabolic process"/>
    <property type="evidence" value="ECO:0007669"/>
    <property type="project" value="InterPro"/>
</dbReference>
<dbReference type="InterPro" id="IPR013783">
    <property type="entry name" value="Ig-like_fold"/>
</dbReference>
<dbReference type="EMBL" id="NEXJ01000089">
    <property type="protein sequence ID" value="PSN90266.1"/>
    <property type="molecule type" value="Genomic_DNA"/>
</dbReference>
<dbReference type="AlphaFoldDB" id="A0A2R6AV77"/>
<evidence type="ECO:0000259" key="4">
    <source>
        <dbReference type="Pfam" id="PF00703"/>
    </source>
</evidence>
<feature type="domain" description="Glycoside hydrolase family 2 immunoglobulin-like beta-sandwich" evidence="4">
    <location>
        <begin position="224"/>
        <end position="330"/>
    </location>
</feature>
<dbReference type="SUPFAM" id="SSF51445">
    <property type="entry name" value="(Trans)glycosidases"/>
    <property type="match status" value="1"/>
</dbReference>
<dbReference type="Pfam" id="PF00703">
    <property type="entry name" value="Glyco_hydro_2"/>
    <property type="match status" value="1"/>
</dbReference>
<gene>
    <name evidence="7" type="ORF">B9Q08_05035</name>
</gene>
<dbReference type="PANTHER" id="PTHR43536">
    <property type="entry name" value="MANNOSYLGLYCOPROTEIN ENDO-BETA-MANNOSIDASE"/>
    <property type="match status" value="1"/>
</dbReference>
<feature type="domain" description="Exo-beta-D-glucosaminidase Ig-fold" evidence="5">
    <location>
        <begin position="759"/>
        <end position="867"/>
    </location>
</feature>
<evidence type="ECO:0000313" key="7">
    <source>
        <dbReference type="EMBL" id="PSN90266.1"/>
    </source>
</evidence>
<sequence length="872" mass="100276">MGSNRIVFSMDKNALHRKFLLNEGWDITNSARVKDPIDVHSLPGYDAKDWNHCDIPQTAFASEVSAGRVKDPFFADNLLRCEGTVYKTKPLFCNEEMPESSPYRNPWYFRKEFFLDGVPPHRKMWLCFDGINYSANLWINGKLFKTKDEFKGTFRRFCFDVTDVVKVSQRNVIELEVFPPSPTDLSISWADWNPYPPDKNMGIWQDVYLLVTGDIKVDSPCVQSRVNTGDDLAYLTIRVYVSNSSPMERSVNLLCRLEGDGRVIDVEKTFTLRGMERREVVLTPDEYPQLRLKHPRLWWPHDYGEPFLYTLSVFALSEGETSDAERINFGVCETTSLMNDEGSLLIKINGRPILVVGGGFAPDLFLRRDYENLRAQFALTKEMGLNTIRLEGKLVDDYFFNLADREGIMVIAGWNCGDVWEKWDKWTSETVEIASKSLEDQLLRLRRHHSIIMWMNGSDFHPPEEIERRYLAIEEKVGWNRPIVSSATAAPSSVSGPTGVRMPGPYDYVPPNYWYEATDLGGARGFLTEVGPGPSLPLKEELRRFIPEDKLWPINRVWDFHCGLGSFYDISRFYKALENRYGSPKDADDFLWKAQLSMYETERAMFEAFVRNRYSSTGVIHWMLNNSWPSLIWHLYSYYLIGNASYYAVKKALEPLHIQYCYDDDSVIVINRTGVAHDNLKAEAKLYDERFNQLEPFTQKISIGGDANAKAFRIDKEKYGVEILFLNLVLRDATGTEVSRNFYWLPRGKDILDYPKTEFYHTPIKEFVDLKSMQQIEKVELSFDYTLKTKGSWTELSIHISNPTDKAAILARIRMLDSSTLEELSPVYYSENFVSLAPGEKIGVTAKIETRLIPLGGVKVALDGFNVAGRQL</sequence>
<protein>
    <submittedName>
        <fullName evidence="7">Uncharacterized protein</fullName>
    </submittedName>
</protein>
<dbReference type="InterPro" id="IPR041351">
    <property type="entry name" value="Ig_GlcNase"/>
</dbReference>
<evidence type="ECO:0000313" key="8">
    <source>
        <dbReference type="Proteomes" id="UP000240490"/>
    </source>
</evidence>
<evidence type="ECO:0000259" key="5">
    <source>
        <dbReference type="Pfam" id="PF18368"/>
    </source>
</evidence>
<dbReference type="InterPro" id="IPR043534">
    <property type="entry name" value="EBDG/EBM"/>
</dbReference>
<dbReference type="InterPro" id="IPR054593">
    <property type="entry name" value="Beta-mannosidase-like_N2"/>
</dbReference>
<accession>A0A2R6AV77</accession>
<keyword evidence="2" id="KW-0378">Hydrolase</keyword>
<dbReference type="InterPro" id="IPR036156">
    <property type="entry name" value="Beta-gal/glucu_dom_sf"/>
</dbReference>
<dbReference type="Proteomes" id="UP000240490">
    <property type="component" value="Unassembled WGS sequence"/>
</dbReference>
<dbReference type="InterPro" id="IPR017853">
    <property type="entry name" value="GH"/>
</dbReference>
<evidence type="ECO:0000256" key="2">
    <source>
        <dbReference type="ARBA" id="ARBA00022801"/>
    </source>
</evidence>
<dbReference type="Gene3D" id="2.60.40.10">
    <property type="entry name" value="Immunoglobulins"/>
    <property type="match status" value="3"/>
</dbReference>
<evidence type="ECO:0000256" key="1">
    <source>
        <dbReference type="ARBA" id="ARBA00007401"/>
    </source>
</evidence>
<evidence type="ECO:0000256" key="3">
    <source>
        <dbReference type="ARBA" id="ARBA00023295"/>
    </source>
</evidence>
<dbReference type="Pfam" id="PF22666">
    <property type="entry name" value="Glyco_hydro_2_N2"/>
    <property type="match status" value="1"/>
</dbReference>
<keyword evidence="3" id="KW-0326">Glycosidase</keyword>
<reference evidence="7 8" key="1">
    <citation type="submission" date="2017-04" db="EMBL/GenBank/DDBJ databases">
        <title>Novel microbial lineages endemic to geothermal iron-oxide mats fill important gaps in the evolutionary history of Archaea.</title>
        <authorList>
            <person name="Jay Z.J."/>
            <person name="Beam J.P."/>
            <person name="Dlakic M."/>
            <person name="Rusch D.B."/>
            <person name="Kozubal M.A."/>
            <person name="Inskeep W.P."/>
        </authorList>
    </citation>
    <scope>NUCLEOTIDE SEQUENCE [LARGE SCALE GENOMIC DNA]</scope>
    <source>
        <strain evidence="7">ECH_B_SAG-M15</strain>
    </source>
</reference>
<dbReference type="GO" id="GO:0004553">
    <property type="term" value="F:hydrolase activity, hydrolyzing O-glycosyl compounds"/>
    <property type="evidence" value="ECO:0007669"/>
    <property type="project" value="InterPro"/>
</dbReference>
<dbReference type="Gene3D" id="3.20.20.80">
    <property type="entry name" value="Glycosidases"/>
    <property type="match status" value="1"/>
</dbReference>
<dbReference type="PANTHER" id="PTHR43536:SF1">
    <property type="entry name" value="MANNOSYLGLYCOPROTEIN ENDO-BETA-MANNOSIDASE"/>
    <property type="match status" value="1"/>
</dbReference>
<dbReference type="SUPFAM" id="SSF49785">
    <property type="entry name" value="Galactose-binding domain-like"/>
    <property type="match status" value="1"/>
</dbReference>
<comment type="similarity">
    <text evidence="1">Belongs to the glycosyl hydrolase 2 family.</text>
</comment>
<feature type="domain" description="Beta-mannosidase-like galactose-binding" evidence="6">
    <location>
        <begin position="103"/>
        <end position="180"/>
    </location>
</feature>
<dbReference type="SUPFAM" id="SSF49303">
    <property type="entry name" value="beta-Galactosidase/glucuronidase domain"/>
    <property type="match status" value="3"/>
</dbReference>
<dbReference type="InterPro" id="IPR008979">
    <property type="entry name" value="Galactose-bd-like_sf"/>
</dbReference>
<name>A0A2R6AV77_9ARCH</name>
<organism evidence="7 8">
    <name type="scientific">Candidatus Marsarchaeota G2 archaeon ECH_B_SAG-M15</name>
    <dbReference type="NCBI Taxonomy" id="1978162"/>
    <lineage>
        <taxon>Archaea</taxon>
        <taxon>Candidatus Marsarchaeota</taxon>
        <taxon>Candidatus Marsarchaeota group 2</taxon>
    </lineage>
</organism>
<dbReference type="Gene3D" id="2.60.120.260">
    <property type="entry name" value="Galactose-binding domain-like"/>
    <property type="match status" value="1"/>
</dbReference>
<comment type="caution">
    <text evidence="7">The sequence shown here is derived from an EMBL/GenBank/DDBJ whole genome shotgun (WGS) entry which is preliminary data.</text>
</comment>